<sequence length="848" mass="96607">MAVAGLQNVSVINSPFHGESQSQLSSRWGNHGTRSTRASSLLQMWREIEGEHVVSNPQLRVGDGVQYQRIDNLSVDLVNAYFSEKQDSDDGDSLEDRSENSNESRTWSQGQMWLQNEHEDGNSTTSEQSIDLGEVERRRVRQIFQEWRNSGVRGHAPDVSSVNRSSRAQWLGENERERVRVIREWVQVTSQQSGTCAGRGEEQPPEIGEQIERVRDGLVVNRCAVGARRNIRRLCGRQALLDLLAKAKRERQRELQSLLEHRPVSDFAHRNRIQSLLRGRFLQSGRLVQDEQPSSPAASELGLLRQRHSVSGLREGFLIRLDNVVDCPSSGAQSDTSSTIDIIDFINRQTQTNRSQGDLDAIREQSEHSNGETDTNELHTVPSEGNTGQHINWQEANAPEERKVDISENDESKQLNSSNFLPFGRRDDLGENAGGNWKENIANAWLPETSGSEAEEQNYQLVVREALHEQYKHSGEEHNTHASLDCADCHESNTIETMHCPHPSEQEQWQDSVTDNADDVWQQQDNMEFTGWRDDNEGGTDGNQSERTADYWYQVMLGSEGEESNHQQELHEEWHGNGLQEERFAQEAAPARFNTSYLPDDDNVYNSDIRELLSRRSVSNLLQSDFRQSLDHLIQSYVERQARASVDWELDGASTYPSSPTLMEHDVQQSGIQNQGQSRAAERDPFIQNSPPVVPSQTFWDQELQDDTWSQTNLHQRLGIEWEIINDLRVDMARLQQRMNTMQRMLEACMDMQLKLQRSVQQEVSAALNRPAGSTDSDDSLQIDESKWDHVRKGRCCMCCDESIDSLLYRCGHMCTCSRCADKLVRGSGKCPMCRAPVIEMIRAYFTQ</sequence>
<comment type="caution">
    <text evidence="5">The sequence shown here is derived from an EMBL/GenBank/DDBJ whole genome shotgun (WGS) entry which is preliminary data.</text>
</comment>
<organism evidence="5 6">
    <name type="scientific">Actinidia chinensis var. chinensis</name>
    <name type="common">Chinese soft-hair kiwi</name>
    <dbReference type="NCBI Taxonomy" id="1590841"/>
    <lineage>
        <taxon>Eukaryota</taxon>
        <taxon>Viridiplantae</taxon>
        <taxon>Streptophyta</taxon>
        <taxon>Embryophyta</taxon>
        <taxon>Tracheophyta</taxon>
        <taxon>Spermatophyta</taxon>
        <taxon>Magnoliopsida</taxon>
        <taxon>eudicotyledons</taxon>
        <taxon>Gunneridae</taxon>
        <taxon>Pentapetalae</taxon>
        <taxon>asterids</taxon>
        <taxon>Ericales</taxon>
        <taxon>Actinidiaceae</taxon>
        <taxon>Actinidia</taxon>
    </lineage>
</organism>
<dbReference type="Gene3D" id="3.30.40.10">
    <property type="entry name" value="Zinc/RING finger domain, C3HC4 (zinc finger)"/>
    <property type="match status" value="1"/>
</dbReference>
<protein>
    <submittedName>
        <fullName evidence="5">Protein neuralized like</fullName>
    </submittedName>
</protein>
<gene>
    <name evidence="5" type="ORF">CEY00_Acc30107</name>
</gene>
<dbReference type="GO" id="GO:0008270">
    <property type="term" value="F:zinc ion binding"/>
    <property type="evidence" value="ECO:0007669"/>
    <property type="project" value="UniProtKB-KW"/>
</dbReference>
<dbReference type="PROSITE" id="PS50089">
    <property type="entry name" value="ZF_RING_2"/>
    <property type="match status" value="1"/>
</dbReference>
<evidence type="ECO:0000259" key="4">
    <source>
        <dbReference type="PROSITE" id="PS50089"/>
    </source>
</evidence>
<dbReference type="SUPFAM" id="SSF57850">
    <property type="entry name" value="RING/U-box"/>
    <property type="match status" value="1"/>
</dbReference>
<dbReference type="Proteomes" id="UP000241394">
    <property type="component" value="Chromosome LG26"/>
</dbReference>
<feature type="region of interest" description="Disordered" evidence="3">
    <location>
        <begin position="84"/>
        <end position="109"/>
    </location>
</feature>
<evidence type="ECO:0000256" key="1">
    <source>
        <dbReference type="PROSITE-ProRule" id="PRU00175"/>
    </source>
</evidence>
<reference evidence="6" key="2">
    <citation type="journal article" date="2018" name="BMC Genomics">
        <title>A manually annotated Actinidia chinensis var. chinensis (kiwifruit) genome highlights the challenges associated with draft genomes and gene prediction in plants.</title>
        <authorList>
            <person name="Pilkington S.M."/>
            <person name="Crowhurst R."/>
            <person name="Hilario E."/>
            <person name="Nardozza S."/>
            <person name="Fraser L."/>
            <person name="Peng Y."/>
            <person name="Gunaseelan K."/>
            <person name="Simpson R."/>
            <person name="Tahir J."/>
            <person name="Deroles S.C."/>
            <person name="Templeton K."/>
            <person name="Luo Z."/>
            <person name="Davy M."/>
            <person name="Cheng C."/>
            <person name="McNeilage M."/>
            <person name="Scaglione D."/>
            <person name="Liu Y."/>
            <person name="Zhang Q."/>
            <person name="Datson P."/>
            <person name="De Silva N."/>
            <person name="Gardiner S.E."/>
            <person name="Bassett H."/>
            <person name="Chagne D."/>
            <person name="McCallum J."/>
            <person name="Dzierzon H."/>
            <person name="Deng C."/>
            <person name="Wang Y.Y."/>
            <person name="Barron L."/>
            <person name="Manako K."/>
            <person name="Bowen J."/>
            <person name="Foster T.M."/>
            <person name="Erridge Z.A."/>
            <person name="Tiffin H."/>
            <person name="Waite C.N."/>
            <person name="Davies K.M."/>
            <person name="Grierson E.P."/>
            <person name="Laing W.A."/>
            <person name="Kirk R."/>
            <person name="Chen X."/>
            <person name="Wood M."/>
            <person name="Montefiori M."/>
            <person name="Brummell D.A."/>
            <person name="Schwinn K.E."/>
            <person name="Catanach A."/>
            <person name="Fullerton C."/>
            <person name="Li D."/>
            <person name="Meiyalaghan S."/>
            <person name="Nieuwenhuizen N."/>
            <person name="Read N."/>
            <person name="Prakash R."/>
            <person name="Hunter D."/>
            <person name="Zhang H."/>
            <person name="McKenzie M."/>
            <person name="Knabel M."/>
            <person name="Harris A."/>
            <person name="Allan A.C."/>
            <person name="Gleave A."/>
            <person name="Chen A."/>
            <person name="Janssen B.J."/>
            <person name="Plunkett B."/>
            <person name="Ampomah-Dwamena C."/>
            <person name="Voogd C."/>
            <person name="Leif D."/>
            <person name="Lafferty D."/>
            <person name="Souleyre E.J.F."/>
            <person name="Varkonyi-Gasic E."/>
            <person name="Gambi F."/>
            <person name="Hanley J."/>
            <person name="Yao J.L."/>
            <person name="Cheung J."/>
            <person name="David K.M."/>
            <person name="Warren B."/>
            <person name="Marsh K."/>
            <person name="Snowden K.C."/>
            <person name="Lin-Wang K."/>
            <person name="Brian L."/>
            <person name="Martinez-Sanchez M."/>
            <person name="Wang M."/>
            <person name="Ileperuma N."/>
            <person name="Macnee N."/>
            <person name="Campin R."/>
            <person name="McAtee P."/>
            <person name="Drummond R.S.M."/>
            <person name="Espley R.V."/>
            <person name="Ireland H.S."/>
            <person name="Wu R."/>
            <person name="Atkinson R.G."/>
            <person name="Karunairetnam S."/>
            <person name="Bulley S."/>
            <person name="Chunkath S."/>
            <person name="Hanley Z."/>
            <person name="Storey R."/>
            <person name="Thrimawithana A.H."/>
            <person name="Thomson S."/>
            <person name="David C."/>
            <person name="Testolin R."/>
            <person name="Huang H."/>
            <person name="Hellens R.P."/>
            <person name="Schaffer R.J."/>
        </authorList>
    </citation>
    <scope>NUCLEOTIDE SEQUENCE [LARGE SCALE GENOMIC DNA]</scope>
    <source>
        <strain evidence="6">cv. Red5</strain>
    </source>
</reference>
<dbReference type="OMA" id="YIEWHTR"/>
<feature type="compositionally biased region" description="Basic and acidic residues" evidence="3">
    <location>
        <begin position="84"/>
        <end position="102"/>
    </location>
</feature>
<keyword evidence="6" id="KW-1185">Reference proteome</keyword>
<evidence type="ECO:0000313" key="5">
    <source>
        <dbReference type="EMBL" id="PSR89912.1"/>
    </source>
</evidence>
<dbReference type="Pfam" id="PF13920">
    <property type="entry name" value="zf-C3HC4_3"/>
    <property type="match status" value="1"/>
</dbReference>
<accession>A0A2R6PEU6</accession>
<dbReference type="PANTHER" id="PTHR46519">
    <property type="entry name" value="RING/U-BOX SUPERFAMILY PROTEIN"/>
    <property type="match status" value="1"/>
</dbReference>
<dbReference type="EMBL" id="NKQK01000026">
    <property type="protein sequence ID" value="PSR89912.1"/>
    <property type="molecule type" value="Genomic_DNA"/>
</dbReference>
<dbReference type="AlphaFoldDB" id="A0A2R6PEU6"/>
<dbReference type="STRING" id="1590841.A0A2R6PEU6"/>
<dbReference type="InParanoid" id="A0A2R6PEU6"/>
<feature type="domain" description="RING-type" evidence="4">
    <location>
        <begin position="796"/>
        <end position="835"/>
    </location>
</feature>
<dbReference type="InterPro" id="IPR013083">
    <property type="entry name" value="Znf_RING/FYVE/PHD"/>
</dbReference>
<feature type="compositionally biased region" description="Basic and acidic residues" evidence="3">
    <location>
        <begin position="399"/>
        <end position="413"/>
    </location>
</feature>
<dbReference type="PANTHER" id="PTHR46519:SF3">
    <property type="entry name" value="RING_U-BOX SUPERFAMILY PROTEIN"/>
    <property type="match status" value="1"/>
</dbReference>
<proteinExistence type="predicted"/>
<feature type="coiled-coil region" evidence="2">
    <location>
        <begin position="725"/>
        <end position="752"/>
    </location>
</feature>
<feature type="compositionally biased region" description="Polar residues" evidence="3">
    <location>
        <begin position="383"/>
        <end position="395"/>
    </location>
</feature>
<dbReference type="OrthoDB" id="6078042at2759"/>
<feature type="region of interest" description="Disordered" evidence="3">
    <location>
        <begin position="667"/>
        <end position="694"/>
    </location>
</feature>
<feature type="compositionally biased region" description="Polar residues" evidence="3">
    <location>
        <begin position="668"/>
        <end position="678"/>
    </location>
</feature>
<evidence type="ECO:0000313" key="6">
    <source>
        <dbReference type="Proteomes" id="UP000241394"/>
    </source>
</evidence>
<feature type="region of interest" description="Disordered" evidence="3">
    <location>
        <begin position="364"/>
        <end position="424"/>
    </location>
</feature>
<dbReference type="Gramene" id="PSR89912">
    <property type="protein sequence ID" value="PSR89912"/>
    <property type="gene ID" value="CEY00_Acc30107"/>
</dbReference>
<keyword evidence="1" id="KW-0862">Zinc</keyword>
<evidence type="ECO:0000256" key="2">
    <source>
        <dbReference type="SAM" id="Coils"/>
    </source>
</evidence>
<name>A0A2R6PEU6_ACTCC</name>
<dbReference type="InterPro" id="IPR001841">
    <property type="entry name" value="Znf_RING"/>
</dbReference>
<keyword evidence="1" id="KW-0863">Zinc-finger</keyword>
<reference evidence="5 6" key="1">
    <citation type="submission" date="2017-07" db="EMBL/GenBank/DDBJ databases">
        <title>An improved, manually edited Actinidia chinensis var. chinensis (kiwifruit) genome highlights the challenges associated with draft genomes and gene prediction in plants.</title>
        <authorList>
            <person name="Pilkington S."/>
            <person name="Crowhurst R."/>
            <person name="Hilario E."/>
            <person name="Nardozza S."/>
            <person name="Fraser L."/>
            <person name="Peng Y."/>
            <person name="Gunaseelan K."/>
            <person name="Simpson R."/>
            <person name="Tahir J."/>
            <person name="Deroles S."/>
            <person name="Templeton K."/>
            <person name="Luo Z."/>
            <person name="Davy M."/>
            <person name="Cheng C."/>
            <person name="Mcneilage M."/>
            <person name="Scaglione D."/>
            <person name="Liu Y."/>
            <person name="Zhang Q."/>
            <person name="Datson P."/>
            <person name="De Silva N."/>
            <person name="Gardiner S."/>
            <person name="Bassett H."/>
            <person name="Chagne D."/>
            <person name="Mccallum J."/>
            <person name="Dzierzon H."/>
            <person name="Deng C."/>
            <person name="Wang Y.-Y."/>
            <person name="Barron N."/>
            <person name="Manako K."/>
            <person name="Bowen J."/>
            <person name="Foster T."/>
            <person name="Erridge Z."/>
            <person name="Tiffin H."/>
            <person name="Waite C."/>
            <person name="Davies K."/>
            <person name="Grierson E."/>
            <person name="Laing W."/>
            <person name="Kirk R."/>
            <person name="Chen X."/>
            <person name="Wood M."/>
            <person name="Montefiori M."/>
            <person name="Brummell D."/>
            <person name="Schwinn K."/>
            <person name="Catanach A."/>
            <person name="Fullerton C."/>
            <person name="Li D."/>
            <person name="Meiyalaghan S."/>
            <person name="Nieuwenhuizen N."/>
            <person name="Read N."/>
            <person name="Prakash R."/>
            <person name="Hunter D."/>
            <person name="Zhang H."/>
            <person name="Mckenzie M."/>
            <person name="Knabel M."/>
            <person name="Harris A."/>
            <person name="Allan A."/>
            <person name="Chen A."/>
            <person name="Janssen B."/>
            <person name="Plunkett B."/>
            <person name="Dwamena C."/>
            <person name="Voogd C."/>
            <person name="Leif D."/>
            <person name="Lafferty D."/>
            <person name="Souleyre E."/>
            <person name="Varkonyi-Gasic E."/>
            <person name="Gambi F."/>
            <person name="Hanley J."/>
            <person name="Yao J.-L."/>
            <person name="Cheung J."/>
            <person name="David K."/>
            <person name="Warren B."/>
            <person name="Marsh K."/>
            <person name="Snowden K."/>
            <person name="Lin-Wang K."/>
            <person name="Brian L."/>
            <person name="Martinez-Sanchez M."/>
            <person name="Wang M."/>
            <person name="Ileperuma N."/>
            <person name="Macnee N."/>
            <person name="Campin R."/>
            <person name="Mcatee P."/>
            <person name="Drummond R."/>
            <person name="Espley R."/>
            <person name="Ireland H."/>
            <person name="Wu R."/>
            <person name="Atkinson R."/>
            <person name="Karunairetnam S."/>
            <person name="Bulley S."/>
            <person name="Chunkath S."/>
            <person name="Hanley Z."/>
            <person name="Storey R."/>
            <person name="Thrimawithana A."/>
            <person name="Thomson S."/>
            <person name="David C."/>
            <person name="Testolin R."/>
        </authorList>
    </citation>
    <scope>NUCLEOTIDE SEQUENCE [LARGE SCALE GENOMIC DNA]</scope>
    <source>
        <strain evidence="6">cv. Red5</strain>
        <tissue evidence="5">Young leaf</tissue>
    </source>
</reference>
<dbReference type="CDD" id="cd16647">
    <property type="entry name" value="mRING-HC-C3HC5_NEU1"/>
    <property type="match status" value="1"/>
</dbReference>
<keyword evidence="2" id="KW-0175">Coiled coil</keyword>
<evidence type="ECO:0000256" key="3">
    <source>
        <dbReference type="SAM" id="MobiDB-lite"/>
    </source>
</evidence>
<keyword evidence="1" id="KW-0479">Metal-binding</keyword>